<feature type="transmembrane region" description="Helical" evidence="1">
    <location>
        <begin position="41"/>
        <end position="62"/>
    </location>
</feature>
<keyword evidence="1" id="KW-0472">Membrane</keyword>
<evidence type="ECO:0000256" key="1">
    <source>
        <dbReference type="SAM" id="Phobius"/>
    </source>
</evidence>
<evidence type="ECO:0008006" key="4">
    <source>
        <dbReference type="Google" id="ProtNLM"/>
    </source>
</evidence>
<evidence type="ECO:0000313" key="2">
    <source>
        <dbReference type="EMBL" id="KAK4214465.1"/>
    </source>
</evidence>
<keyword evidence="1" id="KW-0812">Transmembrane</keyword>
<reference evidence="2" key="2">
    <citation type="submission" date="2023-05" db="EMBL/GenBank/DDBJ databases">
        <authorList>
            <consortium name="Lawrence Berkeley National Laboratory"/>
            <person name="Steindorff A."/>
            <person name="Hensen N."/>
            <person name="Bonometti L."/>
            <person name="Westerberg I."/>
            <person name="Brannstrom I.O."/>
            <person name="Guillou S."/>
            <person name="Cros-Aarteil S."/>
            <person name="Calhoun S."/>
            <person name="Haridas S."/>
            <person name="Kuo A."/>
            <person name="Mondo S."/>
            <person name="Pangilinan J."/>
            <person name="Riley R."/>
            <person name="Labutti K."/>
            <person name="Andreopoulos B."/>
            <person name="Lipzen A."/>
            <person name="Chen C."/>
            <person name="Yanf M."/>
            <person name="Daum C."/>
            <person name="Ng V."/>
            <person name="Clum A."/>
            <person name="Ohm R."/>
            <person name="Martin F."/>
            <person name="Silar P."/>
            <person name="Natvig D."/>
            <person name="Lalanne C."/>
            <person name="Gautier V."/>
            <person name="Ament-Velasquez S.L."/>
            <person name="Kruys A."/>
            <person name="Hutchinson M.I."/>
            <person name="Powell A.J."/>
            <person name="Barry K."/>
            <person name="Miller A.N."/>
            <person name="Grigoriev I.V."/>
            <person name="Debuchy R."/>
            <person name="Gladieux P."/>
            <person name="Thoren M.H."/>
            <person name="Johannesson H."/>
        </authorList>
    </citation>
    <scope>NUCLEOTIDE SEQUENCE</scope>
    <source>
        <strain evidence="2">PSN293</strain>
    </source>
</reference>
<evidence type="ECO:0000313" key="3">
    <source>
        <dbReference type="Proteomes" id="UP001301769"/>
    </source>
</evidence>
<feature type="transmembrane region" description="Helical" evidence="1">
    <location>
        <begin position="74"/>
        <end position="93"/>
    </location>
</feature>
<comment type="caution">
    <text evidence="2">The sequence shown here is derived from an EMBL/GenBank/DDBJ whole genome shotgun (WGS) entry which is preliminary data.</text>
</comment>
<keyword evidence="1" id="KW-1133">Transmembrane helix</keyword>
<sequence length="118" mass="13703">MKGKRKRKMRRELTLVHLGLDLDQAFHLVFFFYTFSRIVGLLPSFGFTSFISFCSVSICPLLSRYLGTYLPTWVSVLIIHRILLSILALLFVVPLCIYCCEMRWLSKTVCGYVNLREA</sequence>
<gene>
    <name evidence="2" type="ORF">QBC37DRAFT_150024</name>
</gene>
<organism evidence="2 3">
    <name type="scientific">Rhypophila decipiens</name>
    <dbReference type="NCBI Taxonomy" id="261697"/>
    <lineage>
        <taxon>Eukaryota</taxon>
        <taxon>Fungi</taxon>
        <taxon>Dikarya</taxon>
        <taxon>Ascomycota</taxon>
        <taxon>Pezizomycotina</taxon>
        <taxon>Sordariomycetes</taxon>
        <taxon>Sordariomycetidae</taxon>
        <taxon>Sordariales</taxon>
        <taxon>Naviculisporaceae</taxon>
        <taxon>Rhypophila</taxon>
    </lineage>
</organism>
<name>A0AAN7BB13_9PEZI</name>
<dbReference type="Proteomes" id="UP001301769">
    <property type="component" value="Unassembled WGS sequence"/>
</dbReference>
<dbReference type="EMBL" id="MU858093">
    <property type="protein sequence ID" value="KAK4214465.1"/>
    <property type="molecule type" value="Genomic_DNA"/>
</dbReference>
<dbReference type="AlphaFoldDB" id="A0AAN7BB13"/>
<accession>A0AAN7BB13</accession>
<keyword evidence="3" id="KW-1185">Reference proteome</keyword>
<reference evidence="2" key="1">
    <citation type="journal article" date="2023" name="Mol. Phylogenet. Evol.">
        <title>Genome-scale phylogeny and comparative genomics of the fungal order Sordariales.</title>
        <authorList>
            <person name="Hensen N."/>
            <person name="Bonometti L."/>
            <person name="Westerberg I."/>
            <person name="Brannstrom I.O."/>
            <person name="Guillou S."/>
            <person name="Cros-Aarteil S."/>
            <person name="Calhoun S."/>
            <person name="Haridas S."/>
            <person name="Kuo A."/>
            <person name="Mondo S."/>
            <person name="Pangilinan J."/>
            <person name="Riley R."/>
            <person name="LaButti K."/>
            <person name="Andreopoulos B."/>
            <person name="Lipzen A."/>
            <person name="Chen C."/>
            <person name="Yan M."/>
            <person name="Daum C."/>
            <person name="Ng V."/>
            <person name="Clum A."/>
            <person name="Steindorff A."/>
            <person name="Ohm R.A."/>
            <person name="Martin F."/>
            <person name="Silar P."/>
            <person name="Natvig D.O."/>
            <person name="Lalanne C."/>
            <person name="Gautier V."/>
            <person name="Ament-Velasquez S.L."/>
            <person name="Kruys A."/>
            <person name="Hutchinson M.I."/>
            <person name="Powell A.J."/>
            <person name="Barry K."/>
            <person name="Miller A.N."/>
            <person name="Grigoriev I.V."/>
            <person name="Debuchy R."/>
            <person name="Gladieux P."/>
            <person name="Hiltunen Thoren M."/>
            <person name="Johannesson H."/>
        </authorList>
    </citation>
    <scope>NUCLEOTIDE SEQUENCE</scope>
    <source>
        <strain evidence="2">PSN293</strain>
    </source>
</reference>
<proteinExistence type="predicted"/>
<protein>
    <recommendedName>
        <fullName evidence="4">Transmembrane protein</fullName>
    </recommendedName>
</protein>